<dbReference type="RefSeq" id="WP_231089323.1">
    <property type="nucleotide sequence ID" value="NZ_KQ969062.1"/>
</dbReference>
<sequence>MIKNKIHYILKQKIDEILSSEDFVILFDGKKIRNKNELFRFLKDTIDLPDSDNWSSIIDWLTDLSWLKADKYAFVFDNYNSFLADDLVSKELFLEILKEDVLPWWENDAKKYVVGGVAKSFQVYIIKND</sequence>
<dbReference type="AlphaFoldDB" id="A0A3R9M3I4"/>
<protein>
    <submittedName>
        <fullName evidence="3">Barstar (Barnase inhibitor)</fullName>
    </submittedName>
</protein>
<dbReference type="Gene3D" id="3.30.370.10">
    <property type="entry name" value="Barstar-like"/>
    <property type="match status" value="1"/>
</dbReference>
<dbReference type="InterPro" id="IPR035905">
    <property type="entry name" value="Barstar-like_sf"/>
</dbReference>
<comment type="caution">
    <text evidence="3">The sequence shown here is derived from an EMBL/GenBank/DDBJ whole genome shotgun (WGS) entry which is preliminary data.</text>
</comment>
<comment type="similarity">
    <text evidence="1">Belongs to the barstar family.</text>
</comment>
<evidence type="ECO:0000313" key="3">
    <source>
        <dbReference type="EMBL" id="RSJ87948.1"/>
    </source>
</evidence>
<dbReference type="SUPFAM" id="SSF52038">
    <property type="entry name" value="Barstar-related"/>
    <property type="match status" value="1"/>
</dbReference>
<reference evidence="3 4" key="1">
    <citation type="submission" date="2018-11" db="EMBL/GenBank/DDBJ databases">
        <title>Species Designations Belie Phenotypic and Genotypic Heterogeneity in Oral Streptococci.</title>
        <authorList>
            <person name="Velsko I."/>
        </authorList>
    </citation>
    <scope>NUCLEOTIDE SEQUENCE [LARGE SCALE GENOMIC DNA]</scope>
    <source>
        <strain evidence="3 4">A54</strain>
    </source>
</reference>
<dbReference type="Proteomes" id="UP000277890">
    <property type="component" value="Unassembled WGS sequence"/>
</dbReference>
<name>A0A3R9M3I4_STRCR</name>
<dbReference type="EMBL" id="RJPQ01000001">
    <property type="protein sequence ID" value="RSJ87948.1"/>
    <property type="molecule type" value="Genomic_DNA"/>
</dbReference>
<evidence type="ECO:0000313" key="4">
    <source>
        <dbReference type="Proteomes" id="UP000277890"/>
    </source>
</evidence>
<proteinExistence type="inferred from homology"/>
<organism evidence="3 4">
    <name type="scientific">Streptococcus cristatus</name>
    <dbReference type="NCBI Taxonomy" id="45634"/>
    <lineage>
        <taxon>Bacteria</taxon>
        <taxon>Bacillati</taxon>
        <taxon>Bacillota</taxon>
        <taxon>Bacilli</taxon>
        <taxon>Lactobacillales</taxon>
        <taxon>Streptococcaceae</taxon>
        <taxon>Streptococcus</taxon>
    </lineage>
</organism>
<dbReference type="InterPro" id="IPR000468">
    <property type="entry name" value="Barstar"/>
</dbReference>
<accession>A0A3R9M3I4</accession>
<dbReference type="Pfam" id="PF01337">
    <property type="entry name" value="Barstar"/>
    <property type="match status" value="1"/>
</dbReference>
<evidence type="ECO:0000259" key="2">
    <source>
        <dbReference type="Pfam" id="PF01337"/>
    </source>
</evidence>
<feature type="domain" description="Barstar (barnase inhibitor)" evidence="2">
    <location>
        <begin position="24"/>
        <end position="110"/>
    </location>
</feature>
<gene>
    <name evidence="3" type="ORF">D8794_00970</name>
</gene>
<evidence type="ECO:0000256" key="1">
    <source>
        <dbReference type="ARBA" id="ARBA00006845"/>
    </source>
</evidence>